<dbReference type="Proteomes" id="UP000523821">
    <property type="component" value="Unassembled WGS sequence"/>
</dbReference>
<proteinExistence type="inferred from homology"/>
<dbReference type="InterPro" id="IPR002347">
    <property type="entry name" value="SDR_fam"/>
</dbReference>
<dbReference type="EMBL" id="JACHOO010000002">
    <property type="protein sequence ID" value="MBB5752219.1"/>
    <property type="molecule type" value="Genomic_DNA"/>
</dbReference>
<evidence type="ECO:0000256" key="2">
    <source>
        <dbReference type="ARBA" id="ARBA00023002"/>
    </source>
</evidence>
<dbReference type="Pfam" id="PF13561">
    <property type="entry name" value="adh_short_C2"/>
    <property type="match status" value="1"/>
</dbReference>
<evidence type="ECO:0000313" key="3">
    <source>
        <dbReference type="EMBL" id="MBB5752219.1"/>
    </source>
</evidence>
<dbReference type="PANTHER" id="PTHR43639:SF1">
    <property type="entry name" value="SHORT-CHAIN DEHYDROGENASE_REDUCTASE FAMILY PROTEIN"/>
    <property type="match status" value="1"/>
</dbReference>
<dbReference type="SUPFAM" id="SSF51735">
    <property type="entry name" value="NAD(P)-binding Rossmann-fold domains"/>
    <property type="match status" value="1"/>
</dbReference>
<evidence type="ECO:0000313" key="4">
    <source>
        <dbReference type="Proteomes" id="UP000523821"/>
    </source>
</evidence>
<dbReference type="RefSeq" id="WP_210308398.1">
    <property type="nucleotide sequence ID" value="NZ_JACHOO010000002.1"/>
</dbReference>
<dbReference type="Gene3D" id="3.40.50.720">
    <property type="entry name" value="NAD(P)-binding Rossmann-like Domain"/>
    <property type="match status" value="1"/>
</dbReference>
<comment type="similarity">
    <text evidence="1">Belongs to the short-chain dehydrogenases/reductases (SDR) family.</text>
</comment>
<sequence length="208" mass="20724">MKIDLDGRLAFLVGTPGTVATAVEAALAANGARIVRPASADEAALAAAVAAHGTPVLLLAASCGADGLPAEDDGDMAEFTAFAGAIRRLAPHLARAILIVSSAGLVPVRGAAAFSAAQAGLVALTRTLAMERGPAVRVNAVAVGAYAAGEGADPANARFLGHTGLRRPATLSEITAAALFLADPQNGYMTGHTLNVDGGWAAGYARNF</sequence>
<dbReference type="PANTHER" id="PTHR43639">
    <property type="entry name" value="OXIDOREDUCTASE, SHORT-CHAIN DEHYDROGENASE/REDUCTASE FAMILY (AFU_ORTHOLOGUE AFUA_5G02870)"/>
    <property type="match status" value="1"/>
</dbReference>
<keyword evidence="4" id="KW-1185">Reference proteome</keyword>
<comment type="caution">
    <text evidence="3">The sequence shown here is derived from an EMBL/GenBank/DDBJ whole genome shotgun (WGS) entry which is preliminary data.</text>
</comment>
<dbReference type="InterPro" id="IPR036291">
    <property type="entry name" value="NAD(P)-bd_dom_sf"/>
</dbReference>
<dbReference type="GO" id="GO:0016491">
    <property type="term" value="F:oxidoreductase activity"/>
    <property type="evidence" value="ECO:0007669"/>
    <property type="project" value="UniProtKB-KW"/>
</dbReference>
<reference evidence="3 4" key="1">
    <citation type="submission" date="2020-08" db="EMBL/GenBank/DDBJ databases">
        <title>Genomic Encyclopedia of Type Strains, Phase IV (KMG-IV): sequencing the most valuable type-strain genomes for metagenomic binning, comparative biology and taxonomic classification.</title>
        <authorList>
            <person name="Goeker M."/>
        </authorList>
    </citation>
    <scope>NUCLEOTIDE SEQUENCE [LARGE SCALE GENOMIC DNA]</scope>
    <source>
        <strain evidence="3 4">DSM 16268</strain>
    </source>
</reference>
<dbReference type="AlphaFoldDB" id="A0A7W9FL54"/>
<dbReference type="PRINTS" id="PR00081">
    <property type="entry name" value="GDHRDH"/>
</dbReference>
<evidence type="ECO:0000256" key="1">
    <source>
        <dbReference type="ARBA" id="ARBA00006484"/>
    </source>
</evidence>
<keyword evidence="2" id="KW-0560">Oxidoreductase</keyword>
<gene>
    <name evidence="3" type="ORF">GGQ63_001271</name>
</gene>
<organism evidence="3 4">
    <name type="scientific">Prosthecomicrobium pneumaticum</name>
    <dbReference type="NCBI Taxonomy" id="81895"/>
    <lineage>
        <taxon>Bacteria</taxon>
        <taxon>Pseudomonadati</taxon>
        <taxon>Pseudomonadota</taxon>
        <taxon>Alphaproteobacteria</taxon>
        <taxon>Hyphomicrobiales</taxon>
        <taxon>Kaistiaceae</taxon>
        <taxon>Prosthecomicrobium</taxon>
    </lineage>
</organism>
<protein>
    <submittedName>
        <fullName evidence="3">NAD(P)-dependent dehydrogenase (Short-subunit alcohol dehydrogenase family)</fullName>
    </submittedName>
</protein>
<name>A0A7W9FL54_9HYPH</name>
<accession>A0A7W9FL54</accession>